<name>A0A371IX70_9FIRM</name>
<dbReference type="EMBL" id="NOJY02000135">
    <property type="protein sequence ID" value="RDY25074.1"/>
    <property type="molecule type" value="Genomic_DNA"/>
</dbReference>
<dbReference type="Gene3D" id="3.30.70.20">
    <property type="match status" value="1"/>
</dbReference>
<keyword evidence="3" id="KW-0411">Iron-sulfur</keyword>
<keyword evidence="6" id="KW-1185">Reference proteome</keyword>
<dbReference type="OrthoDB" id="9784571at2"/>
<evidence type="ECO:0000259" key="4">
    <source>
        <dbReference type="PROSITE" id="PS51379"/>
    </source>
</evidence>
<evidence type="ECO:0000313" key="5">
    <source>
        <dbReference type="EMBL" id="RDY25074.1"/>
    </source>
</evidence>
<sequence>MGEKELIKIACDFLGGNKIFDKPIFGFCDCEDEYFYKLKDHDIIGDHFKLPKQWLSEGKTVISFFLPFNETIRKSNSVDNQLPSMEWSDGKKNGQKLLNDLSIFLNSYLTEEGYKSIIPSMDKSFYNEQKIKFTSNWSERHVAFACGLGTFGLSKGIITESGMAGRFSSIVTELHIPKKERKYKDVYEYCTNCGVCIHRCPVNAISIEHGKDHNLCANFLDELSEKSNPLYGCGKCQTKVPCEHSIPK</sequence>
<reference evidence="5 6" key="1">
    <citation type="journal article" date="2017" name="Genome Announc.">
        <title>Draft Genome Sequence of Romboutsia weinsteinii sp. nov. Strain CCRI-19649(T) Isolated from Surface Water.</title>
        <authorList>
            <person name="Maheux A.F."/>
            <person name="Boudreau D.K."/>
            <person name="Berube E."/>
            <person name="Boissinot M."/>
            <person name="Cantin P."/>
            <person name="Raymond F."/>
            <person name="Corbeil J."/>
            <person name="Omar R.F."/>
            <person name="Bergeron M.G."/>
        </authorList>
    </citation>
    <scope>NUCLEOTIDE SEQUENCE [LARGE SCALE GENOMIC DNA]</scope>
    <source>
        <strain evidence="5 6">CCRI-19649</strain>
    </source>
</reference>
<dbReference type="PROSITE" id="PS51379">
    <property type="entry name" value="4FE4S_FER_2"/>
    <property type="match status" value="1"/>
</dbReference>
<dbReference type="GO" id="GO:0051536">
    <property type="term" value="F:iron-sulfur cluster binding"/>
    <property type="evidence" value="ECO:0007669"/>
    <property type="project" value="UniProtKB-KW"/>
</dbReference>
<dbReference type="Proteomes" id="UP000215694">
    <property type="component" value="Unassembled WGS sequence"/>
</dbReference>
<evidence type="ECO:0000256" key="3">
    <source>
        <dbReference type="ARBA" id="ARBA00023014"/>
    </source>
</evidence>
<evidence type="ECO:0000313" key="6">
    <source>
        <dbReference type="Proteomes" id="UP000215694"/>
    </source>
</evidence>
<dbReference type="InterPro" id="IPR017900">
    <property type="entry name" value="4Fe4S_Fe_S_CS"/>
</dbReference>
<dbReference type="AlphaFoldDB" id="A0A371IX70"/>
<dbReference type="Pfam" id="PF00037">
    <property type="entry name" value="Fer4"/>
    <property type="match status" value="1"/>
</dbReference>
<dbReference type="RefSeq" id="WP_094367222.1">
    <property type="nucleotide sequence ID" value="NZ_NOJY02000135.1"/>
</dbReference>
<dbReference type="GO" id="GO:0046872">
    <property type="term" value="F:metal ion binding"/>
    <property type="evidence" value="ECO:0007669"/>
    <property type="project" value="UniProtKB-KW"/>
</dbReference>
<protein>
    <submittedName>
        <fullName evidence="5">Epoxyqueuosine reductase</fullName>
    </submittedName>
</protein>
<organism evidence="5 6">
    <name type="scientific">Romboutsia weinsteinii</name>
    <dbReference type="NCBI Taxonomy" id="2020949"/>
    <lineage>
        <taxon>Bacteria</taxon>
        <taxon>Bacillati</taxon>
        <taxon>Bacillota</taxon>
        <taxon>Clostridia</taxon>
        <taxon>Peptostreptococcales</taxon>
        <taxon>Peptostreptococcaceae</taxon>
        <taxon>Romboutsia</taxon>
    </lineage>
</organism>
<dbReference type="PANTHER" id="PTHR42827:SF1">
    <property type="entry name" value="IRON-SULFUR CLUSTER-BINDING PROTEIN"/>
    <property type="match status" value="1"/>
</dbReference>
<comment type="caution">
    <text evidence="5">The sequence shown here is derived from an EMBL/GenBank/DDBJ whole genome shotgun (WGS) entry which is preliminary data.</text>
</comment>
<evidence type="ECO:0000256" key="1">
    <source>
        <dbReference type="ARBA" id="ARBA00022723"/>
    </source>
</evidence>
<keyword evidence="2" id="KW-0408">Iron</keyword>
<dbReference type="PROSITE" id="PS00198">
    <property type="entry name" value="4FE4S_FER_1"/>
    <property type="match status" value="1"/>
</dbReference>
<gene>
    <name evidence="5" type="ORF">CHL78_020125</name>
</gene>
<keyword evidence="1" id="KW-0479">Metal-binding</keyword>
<accession>A0A371IX70</accession>
<proteinExistence type="predicted"/>
<dbReference type="SUPFAM" id="SSF54862">
    <property type="entry name" value="4Fe-4S ferredoxins"/>
    <property type="match status" value="1"/>
</dbReference>
<dbReference type="PANTHER" id="PTHR42827">
    <property type="entry name" value="IRON-SULFUR CLUSTER-BINDING PROTEIN-RELATED"/>
    <property type="match status" value="1"/>
</dbReference>
<feature type="domain" description="4Fe-4S ferredoxin-type" evidence="4">
    <location>
        <begin position="180"/>
        <end position="210"/>
    </location>
</feature>
<evidence type="ECO:0000256" key="2">
    <source>
        <dbReference type="ARBA" id="ARBA00023004"/>
    </source>
</evidence>
<dbReference type="InterPro" id="IPR017896">
    <property type="entry name" value="4Fe4S_Fe-S-bd"/>
</dbReference>